<accession>A0A6H9FWY7</accession>
<sequence>MIEIRQTETYSQWFSNLRDRQAKARIDIRVRRLSMGNPGDVKPVGKGVSELRIDYGPGYRVYFIQRGETLIILLAGGDKQTQERDIKTALNLAQDL</sequence>
<dbReference type="PIRSF" id="PIRSF028744">
    <property type="entry name" value="Addict_mod_HI1419"/>
    <property type="match status" value="1"/>
</dbReference>
<dbReference type="EMBL" id="BJCI01000013">
    <property type="protein sequence ID" value="GCL49553.1"/>
    <property type="molecule type" value="Genomic_DNA"/>
</dbReference>
<dbReference type="PANTHER" id="PTHR41791:SF1">
    <property type="entry name" value="SSL7039 PROTEIN"/>
    <property type="match status" value="1"/>
</dbReference>
<dbReference type="Pfam" id="PF05973">
    <property type="entry name" value="Gp49"/>
    <property type="match status" value="1"/>
</dbReference>
<evidence type="ECO:0000313" key="1">
    <source>
        <dbReference type="EMBL" id="GCL49553.1"/>
    </source>
</evidence>
<dbReference type="RefSeq" id="WP_159292440.1">
    <property type="nucleotide sequence ID" value="NZ_BJCI01000013.1"/>
</dbReference>
<dbReference type="InterPro" id="IPR014056">
    <property type="entry name" value="TypeIITA-like_toxin_pred"/>
</dbReference>
<dbReference type="NCBIfam" id="TIGR02683">
    <property type="entry name" value="upstrm_HI1419"/>
    <property type="match status" value="1"/>
</dbReference>
<dbReference type="Proteomes" id="UP000435041">
    <property type="component" value="Unassembled WGS sequence"/>
</dbReference>
<evidence type="ECO:0000313" key="2">
    <source>
        <dbReference type="Proteomes" id="UP000435041"/>
    </source>
</evidence>
<proteinExistence type="predicted"/>
<gene>
    <name evidence="1" type="ORF">NIES3804_11080</name>
</gene>
<evidence type="ECO:0008006" key="3">
    <source>
        <dbReference type="Google" id="ProtNLM"/>
    </source>
</evidence>
<dbReference type="AlphaFoldDB" id="A0A6H9FWY7"/>
<dbReference type="PANTHER" id="PTHR41791">
    <property type="entry name" value="SSL7039 PROTEIN"/>
    <property type="match status" value="1"/>
</dbReference>
<protein>
    <recommendedName>
        <fullName evidence="3">Addiction module antitoxin RelB</fullName>
    </recommendedName>
</protein>
<name>A0A6H9FWY7_MICAE</name>
<dbReference type="InterPro" id="IPR009241">
    <property type="entry name" value="HigB-like"/>
</dbReference>
<reference evidence="1 2" key="1">
    <citation type="submission" date="2019-02" db="EMBL/GenBank/DDBJ databases">
        <title>Draft genome sequence of Arthrospira platensis NIES-3804.</title>
        <authorList>
            <person name="Yamaguchi H."/>
            <person name="Suzuki S."/>
            <person name="Kawachi M."/>
        </authorList>
    </citation>
    <scope>NUCLEOTIDE SEQUENCE [LARGE SCALE GENOMIC DNA]</scope>
    <source>
        <strain evidence="1 2">NIES-3804</strain>
    </source>
</reference>
<organism evidence="1 2">
    <name type="scientific">Microcystis aeruginosa NIES-3804</name>
    <dbReference type="NCBI Taxonomy" id="2517783"/>
    <lineage>
        <taxon>Bacteria</taxon>
        <taxon>Bacillati</taxon>
        <taxon>Cyanobacteriota</taxon>
        <taxon>Cyanophyceae</taxon>
        <taxon>Oscillatoriophycideae</taxon>
        <taxon>Chroococcales</taxon>
        <taxon>Microcystaceae</taxon>
        <taxon>Microcystis</taxon>
    </lineage>
</organism>
<comment type="caution">
    <text evidence="1">The sequence shown here is derived from an EMBL/GenBank/DDBJ whole genome shotgun (WGS) entry which is preliminary data.</text>
</comment>